<dbReference type="InterPro" id="IPR020103">
    <property type="entry name" value="PsdUridine_synth_cat_dom_sf"/>
</dbReference>
<dbReference type="PANTHER" id="PTHR11142:SF4">
    <property type="entry name" value="PSEUDOURIDYLATE SYNTHASE 1 HOMOLOG"/>
    <property type="match status" value="1"/>
</dbReference>
<dbReference type="FunFam" id="3.30.70.580:FF:000002">
    <property type="entry name" value="tRNA pseudouridine synthase"/>
    <property type="match status" value="1"/>
</dbReference>
<feature type="binding site" evidence="6">
    <location>
        <position position="169"/>
    </location>
    <ligand>
        <name>substrate</name>
    </ligand>
</feature>
<feature type="active site" description="Nucleophile" evidence="5">
    <location>
        <position position="112"/>
    </location>
</feature>
<keyword evidence="2" id="KW-0819">tRNA processing</keyword>
<evidence type="ECO:0000256" key="5">
    <source>
        <dbReference type="PIRSR" id="PIRSR641708-1"/>
    </source>
</evidence>
<gene>
    <name evidence="9" type="ORF">GTHE00462_LOCUS76</name>
</gene>
<dbReference type="InterPro" id="IPR041708">
    <property type="entry name" value="PUS1/PUS2-like"/>
</dbReference>
<evidence type="ECO:0000313" key="9">
    <source>
        <dbReference type="EMBL" id="CAE2190765.1"/>
    </source>
</evidence>
<reference evidence="9" key="1">
    <citation type="submission" date="2021-01" db="EMBL/GenBank/DDBJ databases">
        <authorList>
            <person name="Corre E."/>
            <person name="Pelletier E."/>
            <person name="Niang G."/>
            <person name="Scheremetjew M."/>
            <person name="Finn R."/>
            <person name="Kale V."/>
            <person name="Holt S."/>
            <person name="Cochrane G."/>
            <person name="Meng A."/>
            <person name="Brown T."/>
            <person name="Cohen L."/>
        </authorList>
    </citation>
    <scope>NUCLEOTIDE SEQUENCE</scope>
    <source>
        <strain evidence="9">CCMP 2712</strain>
    </source>
</reference>
<dbReference type="InterPro" id="IPR020094">
    <property type="entry name" value="TruA/RsuA/RluB/E/F_N"/>
</dbReference>
<proteinExistence type="inferred from homology"/>
<evidence type="ECO:0000256" key="4">
    <source>
        <dbReference type="ARBA" id="ARBA00036943"/>
    </source>
</evidence>
<dbReference type="PANTHER" id="PTHR11142">
    <property type="entry name" value="PSEUDOURIDYLATE SYNTHASE"/>
    <property type="match status" value="1"/>
</dbReference>
<evidence type="ECO:0000256" key="3">
    <source>
        <dbReference type="ARBA" id="ARBA00023235"/>
    </source>
</evidence>
<dbReference type="CDD" id="cd02568">
    <property type="entry name" value="PseudoU_synth_PUS1_PUS2"/>
    <property type="match status" value="1"/>
</dbReference>
<dbReference type="GO" id="GO:0031119">
    <property type="term" value="P:tRNA pseudouridine synthesis"/>
    <property type="evidence" value="ECO:0007669"/>
    <property type="project" value="InterPro"/>
</dbReference>
<dbReference type="EMBL" id="HBKN01000084">
    <property type="protein sequence ID" value="CAE2190765.1"/>
    <property type="molecule type" value="Transcribed_RNA"/>
</dbReference>
<evidence type="ECO:0000256" key="6">
    <source>
        <dbReference type="PIRSR" id="PIRSR641708-2"/>
    </source>
</evidence>
<dbReference type="InterPro" id="IPR020097">
    <property type="entry name" value="PsdUridine_synth_TruA_a/b_dom"/>
</dbReference>
<feature type="region of interest" description="Disordered" evidence="7">
    <location>
        <begin position="1"/>
        <end position="49"/>
    </location>
</feature>
<dbReference type="HAMAP" id="MF_00171">
    <property type="entry name" value="TruA"/>
    <property type="match status" value="1"/>
</dbReference>
<dbReference type="Gene3D" id="3.30.70.580">
    <property type="entry name" value="Pseudouridine synthase I, catalytic domain, N-terminal subdomain"/>
    <property type="match status" value="1"/>
</dbReference>
<dbReference type="GO" id="GO:0003723">
    <property type="term" value="F:RNA binding"/>
    <property type="evidence" value="ECO:0007669"/>
    <property type="project" value="InterPro"/>
</dbReference>
<keyword evidence="3" id="KW-0413">Isomerase</keyword>
<dbReference type="Gene3D" id="3.30.70.660">
    <property type="entry name" value="Pseudouridine synthase I, catalytic domain, C-terminal subdomain"/>
    <property type="match status" value="1"/>
</dbReference>
<evidence type="ECO:0000256" key="7">
    <source>
        <dbReference type="SAM" id="MobiDB-lite"/>
    </source>
</evidence>
<dbReference type="GO" id="GO:1990481">
    <property type="term" value="P:mRNA pseudouridine synthesis"/>
    <property type="evidence" value="ECO:0007669"/>
    <property type="project" value="TreeGrafter"/>
</dbReference>
<dbReference type="GO" id="GO:0009982">
    <property type="term" value="F:pseudouridine synthase activity"/>
    <property type="evidence" value="ECO:0007669"/>
    <property type="project" value="InterPro"/>
</dbReference>
<evidence type="ECO:0000256" key="2">
    <source>
        <dbReference type="ARBA" id="ARBA00022694"/>
    </source>
</evidence>
<dbReference type="NCBIfam" id="TIGR00071">
    <property type="entry name" value="hisT_truA"/>
    <property type="match status" value="1"/>
</dbReference>
<comment type="similarity">
    <text evidence="1">Belongs to the tRNA pseudouridine synthase TruA family.</text>
</comment>
<dbReference type="AlphaFoldDB" id="A0A7S4H854"/>
<feature type="domain" description="Pseudouridine synthase I TruA alpha/beta" evidence="8">
    <location>
        <begin position="236"/>
        <end position="340"/>
    </location>
</feature>
<dbReference type="GO" id="GO:0005634">
    <property type="term" value="C:nucleus"/>
    <property type="evidence" value="ECO:0007669"/>
    <property type="project" value="TreeGrafter"/>
</dbReference>
<evidence type="ECO:0000259" key="8">
    <source>
        <dbReference type="Pfam" id="PF01416"/>
    </source>
</evidence>
<dbReference type="InterPro" id="IPR001406">
    <property type="entry name" value="PsdUridine_synth_TruA"/>
</dbReference>
<dbReference type="SUPFAM" id="SSF55120">
    <property type="entry name" value="Pseudouridine synthase"/>
    <property type="match status" value="1"/>
</dbReference>
<evidence type="ECO:0000256" key="1">
    <source>
        <dbReference type="ARBA" id="ARBA00009375"/>
    </source>
</evidence>
<comment type="catalytic activity">
    <reaction evidence="4">
        <text>a uridine in tRNA = a pseudouridine in tRNA</text>
        <dbReference type="Rhea" id="RHEA:54572"/>
        <dbReference type="Rhea" id="RHEA-COMP:13339"/>
        <dbReference type="Rhea" id="RHEA-COMP:13934"/>
        <dbReference type="ChEBI" id="CHEBI:65314"/>
        <dbReference type="ChEBI" id="CHEBI:65315"/>
    </reaction>
</comment>
<name>A0A7S4H854_GUITH</name>
<accession>A0A7S4H854</accession>
<dbReference type="Pfam" id="PF01416">
    <property type="entry name" value="PseudoU_synth_1"/>
    <property type="match status" value="1"/>
</dbReference>
<feature type="compositionally biased region" description="Acidic residues" evidence="7">
    <location>
        <begin position="33"/>
        <end position="42"/>
    </location>
</feature>
<sequence length="383" mass="44002">MVKMNSTESAAEKRKADEEEEREEPSKKPRQEEDGEEDDNAEQEGNGKKFQKRMVCVQMAYLGTNYSGLQKNPGQSTIEGELERALHDSKFISDLNFGHQKKVHWNRAARTDKGVHALGNVVGLKLLINPDVDMVEEVNKHLPSDIRVLDIKRVTKSFHAQQLANGRQYHYLIPTFVFESCEAPETSELIPEGKTENNKNFWEGCSSYTPTEEEIAKAKDFRVTDDVVERVSKLLSQYVGTHSFHNFTSGKKKGDADAKRYIVSFKVGERVIFDGYEYLELRVEGQSFLLHQIRKMIGLVVFTIRYKCDNKEKLSIVWSDKKVHIPLVPGVGLFLNKVLYRTYNKTNKHLQPLDFEDVKDKIEDFKTKMVHIVAMFPHSSLTQ</sequence>
<organism evidence="9">
    <name type="scientific">Guillardia theta</name>
    <name type="common">Cryptophyte</name>
    <name type="synonym">Cryptomonas phi</name>
    <dbReference type="NCBI Taxonomy" id="55529"/>
    <lineage>
        <taxon>Eukaryota</taxon>
        <taxon>Cryptophyceae</taxon>
        <taxon>Pyrenomonadales</taxon>
        <taxon>Geminigeraceae</taxon>
        <taxon>Guillardia</taxon>
    </lineage>
</organism>
<protein>
    <recommendedName>
        <fullName evidence="8">Pseudouridine synthase I TruA alpha/beta domain-containing protein</fullName>
    </recommendedName>
</protein>
<dbReference type="InterPro" id="IPR020095">
    <property type="entry name" value="PsdUridine_synth_TruA_C"/>
</dbReference>